<evidence type="ECO:0000313" key="1">
    <source>
        <dbReference type="EMBL" id="GAF97965.1"/>
    </source>
</evidence>
<comment type="caution">
    <text evidence="1">The sequence shown here is derived from an EMBL/GenBank/DDBJ whole genome shotgun (WGS) entry which is preliminary data.</text>
</comment>
<proteinExistence type="predicted"/>
<name>X0VBK7_9ZZZZ</name>
<accession>X0VBK7</accession>
<reference evidence="1" key="1">
    <citation type="journal article" date="2014" name="Front. Microbiol.">
        <title>High frequency of phylogenetically diverse reductive dehalogenase-homologous genes in deep subseafloor sedimentary metagenomes.</title>
        <authorList>
            <person name="Kawai M."/>
            <person name="Futagami T."/>
            <person name="Toyoda A."/>
            <person name="Takaki Y."/>
            <person name="Nishi S."/>
            <person name="Hori S."/>
            <person name="Arai W."/>
            <person name="Tsubouchi T."/>
            <person name="Morono Y."/>
            <person name="Uchiyama I."/>
            <person name="Ito T."/>
            <person name="Fujiyama A."/>
            <person name="Inagaki F."/>
            <person name="Takami H."/>
        </authorList>
    </citation>
    <scope>NUCLEOTIDE SEQUENCE</scope>
    <source>
        <strain evidence="1">Expedition CK06-06</strain>
    </source>
</reference>
<dbReference type="EMBL" id="BARS01010854">
    <property type="protein sequence ID" value="GAF97965.1"/>
    <property type="molecule type" value="Genomic_DNA"/>
</dbReference>
<sequence length="207" mass="22592">MALLLALGLFALGLWLNAGVERRLRSNLSGQLQATLDSNVAAITIWLEAQKQELERYAAESRVGRALSSIAESAQQPDVTLNELQQSEPYREMHDAVLRLLERDDVLDVNGTDTAGLILFSAHDPTIVLHRITPTGAAQLAAVFVGQPVMLPPFQGRTLVDDEETEFDEEPIILVGCPVRDENDTIVGGLFLSIESGSDFTRLLDLG</sequence>
<organism evidence="1">
    <name type="scientific">marine sediment metagenome</name>
    <dbReference type="NCBI Taxonomy" id="412755"/>
    <lineage>
        <taxon>unclassified sequences</taxon>
        <taxon>metagenomes</taxon>
        <taxon>ecological metagenomes</taxon>
    </lineage>
</organism>
<gene>
    <name evidence="1" type="ORF">S01H1_19962</name>
</gene>
<feature type="non-terminal residue" evidence="1">
    <location>
        <position position="207"/>
    </location>
</feature>
<dbReference type="AlphaFoldDB" id="X0VBK7"/>
<protein>
    <recommendedName>
        <fullName evidence="2">Double Cache domain-containing protein</fullName>
    </recommendedName>
</protein>
<evidence type="ECO:0008006" key="2">
    <source>
        <dbReference type="Google" id="ProtNLM"/>
    </source>
</evidence>